<dbReference type="GO" id="GO:0036503">
    <property type="term" value="P:ERAD pathway"/>
    <property type="evidence" value="ECO:0007669"/>
    <property type="project" value="TreeGrafter"/>
</dbReference>
<dbReference type="eggNOG" id="KOG1550">
    <property type="taxonomic scope" value="Eukaryota"/>
</dbReference>
<reference evidence="4 5" key="1">
    <citation type="journal article" date="2010" name="PLoS Genet.">
        <title>De novo assembly of a 40 Mb eukaryotic genome from short sequence reads: Sordaria macrospora, a model organism for fungal morphogenesis.</title>
        <authorList>
            <person name="Nowrousian M."/>
            <person name="Stajich J."/>
            <person name="Chu M."/>
            <person name="Engh I."/>
            <person name="Espagne E."/>
            <person name="Halliday K."/>
            <person name="Kamerewerd J."/>
            <person name="Kempken F."/>
            <person name="Knab B."/>
            <person name="Kuo H.C."/>
            <person name="Osiewacz H.D."/>
            <person name="Poeggeler S."/>
            <person name="Read N."/>
            <person name="Seiler S."/>
            <person name="Smith K."/>
            <person name="Zickler D."/>
            <person name="Kueck U."/>
            <person name="Freitag M."/>
        </authorList>
    </citation>
    <scope>NUCLEOTIDE SEQUENCE [LARGE SCALE GENOMIC DNA]</scope>
    <source>
        <strain evidence="5">ATCC MYA-333 / DSM 997 / K(L3346) / K-hell</strain>
        <tissue evidence="4">Mycelium</tissue>
    </source>
</reference>
<dbReference type="OrthoDB" id="27934at2759"/>
<name>F7VT91_SORMK</name>
<dbReference type="GO" id="GO:0005789">
    <property type="term" value="C:endoplasmic reticulum membrane"/>
    <property type="evidence" value="ECO:0007669"/>
    <property type="project" value="TreeGrafter"/>
</dbReference>
<dbReference type="InParanoid" id="F7VT91"/>
<comment type="similarity">
    <text evidence="1">Belongs to the sel-1 family.</text>
</comment>
<dbReference type="PANTHER" id="PTHR11102:SF147">
    <property type="entry name" value="SEL1L ADAPTOR SUBUNIT OF ERAD E3 UBIQUITIN LIGASE"/>
    <property type="match status" value="1"/>
</dbReference>
<dbReference type="InterPro" id="IPR011990">
    <property type="entry name" value="TPR-like_helical_dom_sf"/>
</dbReference>
<feature type="compositionally biased region" description="Basic and acidic residues" evidence="2">
    <location>
        <begin position="1195"/>
        <end position="1213"/>
    </location>
</feature>
<feature type="compositionally biased region" description="Low complexity" evidence="2">
    <location>
        <begin position="970"/>
        <end position="981"/>
    </location>
</feature>
<protein>
    <submittedName>
        <fullName evidence="4">WGS project CABT00000000 data, contig 2.6</fullName>
    </submittedName>
</protein>
<feature type="region of interest" description="Disordered" evidence="2">
    <location>
        <begin position="783"/>
        <end position="843"/>
    </location>
</feature>
<keyword evidence="3" id="KW-0732">Signal</keyword>
<dbReference type="InterPro" id="IPR006597">
    <property type="entry name" value="Sel1-like"/>
</dbReference>
<feature type="region of interest" description="Disordered" evidence="2">
    <location>
        <begin position="1123"/>
        <end position="1150"/>
    </location>
</feature>
<evidence type="ECO:0000256" key="2">
    <source>
        <dbReference type="SAM" id="MobiDB-lite"/>
    </source>
</evidence>
<dbReference type="Pfam" id="PF08238">
    <property type="entry name" value="Sel1"/>
    <property type="match status" value="10"/>
</dbReference>
<feature type="chain" id="PRO_5003363879" evidence="3">
    <location>
        <begin position="21"/>
        <end position="1294"/>
    </location>
</feature>
<feature type="signal peptide" evidence="3">
    <location>
        <begin position="1"/>
        <end position="20"/>
    </location>
</feature>
<dbReference type="SUPFAM" id="SSF81901">
    <property type="entry name" value="HCP-like"/>
    <property type="match status" value="3"/>
</dbReference>
<accession>F7VT91</accession>
<gene>
    <name evidence="4" type="ORF">SMAC_05791</name>
</gene>
<feature type="compositionally biased region" description="Acidic residues" evidence="2">
    <location>
        <begin position="1222"/>
        <end position="1239"/>
    </location>
</feature>
<evidence type="ECO:0000256" key="3">
    <source>
        <dbReference type="SAM" id="SignalP"/>
    </source>
</evidence>
<feature type="compositionally biased region" description="Low complexity" evidence="2">
    <location>
        <begin position="996"/>
        <end position="1008"/>
    </location>
</feature>
<feature type="compositionally biased region" description="Acidic residues" evidence="2">
    <location>
        <begin position="951"/>
        <end position="969"/>
    </location>
</feature>
<dbReference type="Gene3D" id="1.25.40.10">
    <property type="entry name" value="Tetratricopeptide repeat domain"/>
    <property type="match status" value="4"/>
</dbReference>
<dbReference type="SMART" id="SM00671">
    <property type="entry name" value="SEL1"/>
    <property type="match status" value="10"/>
</dbReference>
<dbReference type="VEuPathDB" id="FungiDB:SMAC_05791"/>
<feature type="compositionally biased region" description="Basic and acidic residues" evidence="2">
    <location>
        <begin position="783"/>
        <end position="793"/>
    </location>
</feature>
<dbReference type="PANTHER" id="PTHR11102">
    <property type="entry name" value="SEL-1-LIKE PROTEIN"/>
    <property type="match status" value="1"/>
</dbReference>
<feature type="compositionally biased region" description="Polar residues" evidence="2">
    <location>
        <begin position="914"/>
        <end position="932"/>
    </location>
</feature>
<keyword evidence="5" id="KW-1185">Reference proteome</keyword>
<feature type="compositionally biased region" description="Low complexity" evidence="2">
    <location>
        <begin position="809"/>
        <end position="834"/>
    </location>
</feature>
<dbReference type="STRING" id="771870.F7VT91"/>
<feature type="compositionally biased region" description="Basic and acidic residues" evidence="2">
    <location>
        <begin position="1123"/>
        <end position="1134"/>
    </location>
</feature>
<organism evidence="4 5">
    <name type="scientific">Sordaria macrospora (strain ATCC MYA-333 / DSM 997 / K(L3346) / K-hell)</name>
    <dbReference type="NCBI Taxonomy" id="771870"/>
    <lineage>
        <taxon>Eukaryota</taxon>
        <taxon>Fungi</taxon>
        <taxon>Dikarya</taxon>
        <taxon>Ascomycota</taxon>
        <taxon>Pezizomycotina</taxon>
        <taxon>Sordariomycetes</taxon>
        <taxon>Sordariomycetidae</taxon>
        <taxon>Sordariales</taxon>
        <taxon>Sordariaceae</taxon>
        <taxon>Sordaria</taxon>
    </lineage>
</organism>
<comment type="caution">
    <text evidence="4">The sequence shown here is derived from an EMBL/GenBank/DDBJ whole genome shotgun (WGS) entry which is preliminary data.</text>
</comment>
<evidence type="ECO:0000313" key="4">
    <source>
        <dbReference type="EMBL" id="CCC08547.1"/>
    </source>
</evidence>
<evidence type="ECO:0000256" key="1">
    <source>
        <dbReference type="ARBA" id="ARBA00038101"/>
    </source>
</evidence>
<dbReference type="GeneID" id="10803633"/>
<dbReference type="HOGENOM" id="CLU_007931_0_0_1"/>
<evidence type="ECO:0000313" key="5">
    <source>
        <dbReference type="Proteomes" id="UP000001881"/>
    </source>
</evidence>
<dbReference type="OMA" id="HYTIAAN"/>
<sequence>MRRFLLYISLLLQVVVFSHANAPDNQQHVLSGDKSNGATVNTLPAELPAGQHVQPGADLVDTALAELRKLHQPLHHKIRKNPGILKTVLHFATKALPAVRLTAPSPSPSNDGLSGPLLHATRLLEESAQKNNSDALYILGDMNFYGNFSYPRNLKTAFDYYQKLALLNGNSSSMYMMGVMYSTGVGGAVELDQARALLYYTFAANQGHTRAEMAVAHRHYAGIGTTKSCETAVKYYKRVADKAIAWYRSGPPGGMSWISESHRIADELGGIYGAGASVSSSGQNAPHKNPPTDASSSIEDILEYLDLMSQKGDVKATFNLGRIFYDGQRNLPRDYAKAREYFLKVTGKTWNKKGQVFENKTPSFHTISCRAAGYVGRMYLRGEGVEQNFRLAEFWFRRGNEQADQQSRHGLGLMYLNGYGVEQNLDLALKYFNAAAETVYPPSHVQLAALYLDQGQSDEDIYAANHHLDLAAKYYNMEAYYYIGEMTYFGLGRERSCEIALNYYKAVTEKVEPFVSSWAEANLAFEAGETELAFLEYLHAAEQGYETAQNNVAYILDPQKSYLTIPQWLYPRAQKPALLQNPALALIYWTRSSRQGNIDATVKMGDYYLSGIGTDADVDKAVQCYTAASEHYQSAQALWNLGWMHENGIGLTQDYHLAKRYYDTALETNDEAYLPVSLSLLKLRARSAWNTFTNGRINSIQDEPTEKKEWSLSEWINNFLQDEMGYYGDDMYDGYEDAMPGADSDLGAFEEGDILETLVIMGLAAALVFLVLYRQQRQQAARRQQEDEQRRQQQEQQGQGVRGAGGAFANGQQQPQAGNGGSSHLTLSTTLHHSPSIQPSRNNLSEYKNAAKGNPVLTSVKIDFFTAQPARSPEFTNLLTQKMSSHSTPGPAAKRRRVELANATLRKPFRSPMINRTNSGAKSADPTPTSQRETTELRAAAGSNGAADVGGGEEEKVEEEEEKEEEPDTSFEASFETSFSSMPMPAARKFSKSSLHHSGSSASGSSSSTQWNTRPPLLDLSNMQTQKQEQEQVPRATGSAISRKRSSLGSGSTAFSDTTPMRPPVNQQRHTKGTTVVDAVGDGNDDILAGLQKSHREHKVHLVAMQKQLDLIRQAKRIEMASRKAVEQRQDATVKKKSGGGNNGQHGDEKSVIDAELKELVQKWKLASRQAAEELFELIKGRVADMGGAKAWRETRRRQMEGLHSAWDDEGQKGKKRKGGDDEREIGDSDASDGEGCDDNNERLRRGAGNNDDGERSAEEDCEDSGFTMFMMLQSLNIEPDILGYDPNEDKWLD</sequence>
<feature type="region of interest" description="Disordered" evidence="2">
    <location>
        <begin position="909"/>
        <end position="1082"/>
    </location>
</feature>
<proteinExistence type="inferred from homology"/>
<feature type="region of interest" description="Disordered" evidence="2">
    <location>
        <begin position="1195"/>
        <end position="1265"/>
    </location>
</feature>
<dbReference type="EMBL" id="CABT02000006">
    <property type="protein sequence ID" value="CCC08547.1"/>
    <property type="molecule type" value="Genomic_DNA"/>
</dbReference>
<feature type="compositionally biased region" description="Polar residues" evidence="2">
    <location>
        <begin position="1047"/>
        <end position="1059"/>
    </location>
</feature>
<dbReference type="InterPro" id="IPR050767">
    <property type="entry name" value="Sel1_AlgK"/>
</dbReference>
<dbReference type="KEGG" id="smp:10803633"/>
<dbReference type="Proteomes" id="UP000001881">
    <property type="component" value="Unassembled WGS sequence"/>
</dbReference>
<dbReference type="Gene3D" id="6.10.140.1020">
    <property type="match status" value="1"/>
</dbReference>